<dbReference type="InterPro" id="IPR011256">
    <property type="entry name" value="Reg_factor_effector_dom_sf"/>
</dbReference>
<dbReference type="EMBL" id="FNDN01000003">
    <property type="protein sequence ID" value="SDH79139.1"/>
    <property type="molecule type" value="Genomic_DNA"/>
</dbReference>
<dbReference type="Gene3D" id="3.20.80.10">
    <property type="entry name" value="Regulatory factor, effector binding domain"/>
    <property type="match status" value="1"/>
</dbReference>
<dbReference type="InterPro" id="IPR010499">
    <property type="entry name" value="AraC_E-bd"/>
</dbReference>
<dbReference type="OrthoDB" id="9791067at2"/>
<accession>A0A1G8FAZ4</accession>
<dbReference type="SMART" id="SM00871">
    <property type="entry name" value="AraC_E_bind"/>
    <property type="match status" value="1"/>
</dbReference>
<evidence type="ECO:0000313" key="3">
    <source>
        <dbReference type="Proteomes" id="UP000183263"/>
    </source>
</evidence>
<organism evidence="2 3">
    <name type="scientific">Rhodococcus triatomae</name>
    <dbReference type="NCBI Taxonomy" id="300028"/>
    <lineage>
        <taxon>Bacteria</taxon>
        <taxon>Bacillati</taxon>
        <taxon>Actinomycetota</taxon>
        <taxon>Actinomycetes</taxon>
        <taxon>Mycobacteriales</taxon>
        <taxon>Nocardiaceae</taxon>
        <taxon>Rhodococcus</taxon>
    </lineage>
</organism>
<proteinExistence type="predicted"/>
<evidence type="ECO:0000259" key="1">
    <source>
        <dbReference type="SMART" id="SM00871"/>
    </source>
</evidence>
<dbReference type="InterPro" id="IPR029442">
    <property type="entry name" value="GyrI-like"/>
</dbReference>
<reference evidence="2 3" key="1">
    <citation type="submission" date="2016-10" db="EMBL/GenBank/DDBJ databases">
        <authorList>
            <person name="de Groot N.N."/>
        </authorList>
    </citation>
    <scope>NUCLEOTIDE SEQUENCE [LARGE SCALE GENOMIC DNA]</scope>
    <source>
        <strain evidence="2 3">DSM 44892</strain>
    </source>
</reference>
<dbReference type="Proteomes" id="UP000183263">
    <property type="component" value="Unassembled WGS sequence"/>
</dbReference>
<sequence>MTASGEPELVTVGATTTAVVHGLVPMTEITNFYDSAFRALDRVLTGQSITLAGAGFGLYHGVPTDTADIEVGFPADRPVVPAGDVVASELPAGRVARLVHRGAFDGLGESWQRLGRWIEEQGLVAGPVMWEVYLTEPSPDMDPEELRTELNWVVTDPM</sequence>
<protein>
    <submittedName>
        <fullName evidence="2">Effector-binding domain-containing protein</fullName>
    </submittedName>
</protein>
<evidence type="ECO:0000313" key="2">
    <source>
        <dbReference type="EMBL" id="SDH79139.1"/>
    </source>
</evidence>
<dbReference type="RefSeq" id="WP_072736514.1">
    <property type="nucleotide sequence ID" value="NZ_CP048813.1"/>
</dbReference>
<keyword evidence="3" id="KW-1185">Reference proteome</keyword>
<dbReference type="Pfam" id="PF06445">
    <property type="entry name" value="GyrI-like"/>
    <property type="match status" value="1"/>
</dbReference>
<dbReference type="AlphaFoldDB" id="A0A1G8FAZ4"/>
<dbReference type="SUPFAM" id="SSF55136">
    <property type="entry name" value="Probable bacterial effector-binding domain"/>
    <property type="match status" value="1"/>
</dbReference>
<gene>
    <name evidence="2" type="ORF">SAMN05444695_103225</name>
</gene>
<name>A0A1G8FAZ4_9NOCA</name>
<feature type="domain" description="AraC effector-binding" evidence="1">
    <location>
        <begin position="5"/>
        <end position="155"/>
    </location>
</feature>